<sequence>MAAVTAALVKELRERTGLGMMECKKALVEAEGDIERAIDDLRKSGQAKAAKKAGRTAAEGTVAVAISADGKTGVLVEINSETDFVARDDNFLTFAGKVADAALAAEEADVASIAALQLADGSTVETAREALIQKIGENIQVRRAAVLKSSGRVGAYVHGGKIGVLVDLTAGDEELGKDVAMHVAAVAPSVVRPEELPEAELEREKSIIRAQPDMAGKPEEIVEKMVGGRIQKFLKEVSLVEQPFVKNPDVTVGKLAKAAGADIVSFVRLVVGEGIEKEETDFAAEVMAQVNKS</sequence>
<dbReference type="FunFam" id="1.10.8.10:FF:000001">
    <property type="entry name" value="Elongation factor Ts"/>
    <property type="match status" value="1"/>
</dbReference>
<evidence type="ECO:0000256" key="2">
    <source>
        <dbReference type="ARBA" id="ARBA00016956"/>
    </source>
</evidence>
<dbReference type="InterPro" id="IPR014039">
    <property type="entry name" value="Transl_elong_EFTs/EF1B_dimer"/>
</dbReference>
<dbReference type="Gene3D" id="1.10.8.10">
    <property type="entry name" value="DNA helicase RuvA subunit, C-terminal domain"/>
    <property type="match status" value="1"/>
</dbReference>
<dbReference type="EMBL" id="CP004387">
    <property type="protein sequence ID" value="AJD48831.1"/>
    <property type="molecule type" value="Genomic_DNA"/>
</dbReference>
<dbReference type="SUPFAM" id="SSF54713">
    <property type="entry name" value="Elongation factor Ts (EF-Ts), dimerisation domain"/>
    <property type="match status" value="2"/>
</dbReference>
<dbReference type="HOGENOM" id="CLU_047155_0_2_6"/>
<dbReference type="HAMAP" id="MF_00050">
    <property type="entry name" value="EF_Ts"/>
    <property type="match status" value="1"/>
</dbReference>
<accession>A0A0B4XNY4</accession>
<evidence type="ECO:0000259" key="9">
    <source>
        <dbReference type="Pfam" id="PF00889"/>
    </source>
</evidence>
<dbReference type="NCBIfam" id="TIGR00116">
    <property type="entry name" value="tsf"/>
    <property type="match status" value="1"/>
</dbReference>
<comment type="function">
    <text evidence="6 7">Associates with the EF-Tu.GDP complex and induces the exchange of GDP to GTP. It remains bound to the aminoacyl-tRNA.EF-Tu.GTP complex up to the GTP hydrolysis stage on the ribosome.</text>
</comment>
<dbReference type="Gene3D" id="1.10.286.20">
    <property type="match status" value="1"/>
</dbReference>
<dbReference type="InterPro" id="IPR036402">
    <property type="entry name" value="EF-Ts_dimer_sf"/>
</dbReference>
<dbReference type="KEGG" id="apac:S7S_12095"/>
<evidence type="ECO:0000256" key="8">
    <source>
        <dbReference type="RuleBase" id="RU000643"/>
    </source>
</evidence>
<proteinExistence type="inferred from homology"/>
<reference evidence="10 11" key="1">
    <citation type="journal article" date="2012" name="J. Bacteriol.">
        <title>Genome sequence of an alkane-degrading bacterium, Alcanivorax pacificus type strain W11-5, isolated from deep sea sediment.</title>
        <authorList>
            <person name="Lai Q."/>
            <person name="Shao Z."/>
        </authorList>
    </citation>
    <scope>NUCLEOTIDE SEQUENCE [LARGE SCALE GENOMIC DNA]</scope>
    <source>
        <strain evidence="10 11">W11-5</strain>
    </source>
</reference>
<keyword evidence="3 6" id="KW-0963">Cytoplasm</keyword>
<gene>
    <name evidence="6" type="primary">tsf</name>
    <name evidence="10" type="ORF">S7S_12095</name>
</gene>
<dbReference type="CDD" id="cd14275">
    <property type="entry name" value="UBA_EF-Ts"/>
    <property type="match status" value="1"/>
</dbReference>
<dbReference type="PROSITE" id="PS01126">
    <property type="entry name" value="EF_TS_1"/>
    <property type="match status" value="1"/>
</dbReference>
<evidence type="ECO:0000256" key="5">
    <source>
        <dbReference type="ARBA" id="ARBA00022917"/>
    </source>
</evidence>
<keyword evidence="11" id="KW-1185">Reference proteome</keyword>
<dbReference type="AlphaFoldDB" id="A0A0B4XNY4"/>
<protein>
    <recommendedName>
        <fullName evidence="2 6">Elongation factor Ts</fullName>
        <shortName evidence="6">EF-Ts</shortName>
    </recommendedName>
</protein>
<dbReference type="PANTHER" id="PTHR11741">
    <property type="entry name" value="ELONGATION FACTOR TS"/>
    <property type="match status" value="1"/>
</dbReference>
<feature type="region of interest" description="Involved in Mg(2+) ion dislocation from EF-Tu" evidence="6">
    <location>
        <begin position="82"/>
        <end position="85"/>
    </location>
</feature>
<dbReference type="InterPro" id="IPR009060">
    <property type="entry name" value="UBA-like_sf"/>
</dbReference>
<dbReference type="OrthoDB" id="9808348at2"/>
<dbReference type="GO" id="GO:0005737">
    <property type="term" value="C:cytoplasm"/>
    <property type="evidence" value="ECO:0007669"/>
    <property type="project" value="UniProtKB-SubCell"/>
</dbReference>
<comment type="subcellular location">
    <subcellularLocation>
        <location evidence="6 8">Cytoplasm</location>
    </subcellularLocation>
</comment>
<dbReference type="SUPFAM" id="SSF46934">
    <property type="entry name" value="UBA-like"/>
    <property type="match status" value="1"/>
</dbReference>
<dbReference type="GO" id="GO:0003746">
    <property type="term" value="F:translation elongation factor activity"/>
    <property type="evidence" value="ECO:0007669"/>
    <property type="project" value="UniProtKB-UniRule"/>
</dbReference>
<feature type="domain" description="Translation elongation factor EFTs/EF1B dimerisation" evidence="9">
    <location>
        <begin position="73"/>
        <end position="273"/>
    </location>
</feature>
<evidence type="ECO:0000256" key="1">
    <source>
        <dbReference type="ARBA" id="ARBA00005532"/>
    </source>
</evidence>
<evidence type="ECO:0000313" key="10">
    <source>
        <dbReference type="EMBL" id="AJD48831.1"/>
    </source>
</evidence>
<evidence type="ECO:0000256" key="4">
    <source>
        <dbReference type="ARBA" id="ARBA00022768"/>
    </source>
</evidence>
<dbReference type="FunFam" id="1.10.286.20:FF:000001">
    <property type="entry name" value="Elongation factor Ts"/>
    <property type="match status" value="1"/>
</dbReference>
<name>A0A0B4XNY4_9GAMM</name>
<evidence type="ECO:0000256" key="7">
    <source>
        <dbReference type="RuleBase" id="RU000642"/>
    </source>
</evidence>
<evidence type="ECO:0000256" key="3">
    <source>
        <dbReference type="ARBA" id="ARBA00022490"/>
    </source>
</evidence>
<dbReference type="InterPro" id="IPR001816">
    <property type="entry name" value="Transl_elong_EFTs/EF1B"/>
</dbReference>
<evidence type="ECO:0000313" key="11">
    <source>
        <dbReference type="Proteomes" id="UP000006764"/>
    </source>
</evidence>
<dbReference type="Proteomes" id="UP000006764">
    <property type="component" value="Chromosome"/>
</dbReference>
<dbReference type="RefSeq" id="WP_008736754.1">
    <property type="nucleotide sequence ID" value="NZ_CP004387.1"/>
</dbReference>
<comment type="similarity">
    <text evidence="1 6 7">Belongs to the EF-Ts family.</text>
</comment>
<keyword evidence="4 6" id="KW-0251">Elongation factor</keyword>
<dbReference type="InterPro" id="IPR018101">
    <property type="entry name" value="Transl_elong_Ts_CS"/>
</dbReference>
<organism evidence="10 11">
    <name type="scientific">Isoalcanivorax pacificus W11-5</name>
    <dbReference type="NCBI Taxonomy" id="391936"/>
    <lineage>
        <taxon>Bacteria</taxon>
        <taxon>Pseudomonadati</taxon>
        <taxon>Pseudomonadota</taxon>
        <taxon>Gammaproteobacteria</taxon>
        <taxon>Oceanospirillales</taxon>
        <taxon>Alcanivoracaceae</taxon>
        <taxon>Isoalcanivorax</taxon>
    </lineage>
</organism>
<evidence type="ECO:0000256" key="6">
    <source>
        <dbReference type="HAMAP-Rule" id="MF_00050"/>
    </source>
</evidence>
<dbReference type="PANTHER" id="PTHR11741:SF0">
    <property type="entry name" value="ELONGATION FACTOR TS, MITOCHONDRIAL"/>
    <property type="match status" value="1"/>
</dbReference>
<dbReference type="Pfam" id="PF00889">
    <property type="entry name" value="EF_TS"/>
    <property type="match status" value="1"/>
</dbReference>
<keyword evidence="5 6" id="KW-0648">Protein biosynthesis</keyword>
<dbReference type="STRING" id="391936.S7S_12095"/>
<dbReference type="Gene3D" id="3.30.479.20">
    <property type="entry name" value="Elongation factor Ts, dimerisation domain"/>
    <property type="match status" value="2"/>
</dbReference>
<dbReference type="PROSITE" id="PS01127">
    <property type="entry name" value="EF_TS_2"/>
    <property type="match status" value="1"/>
</dbReference>